<dbReference type="SUPFAM" id="SSF55190">
    <property type="entry name" value="Arginyl-tRNA synthetase (ArgRS), N-terminal 'additional' domain"/>
    <property type="match status" value="1"/>
</dbReference>
<reference evidence="13 14" key="1">
    <citation type="journal article" date="2015" name="Nature">
        <title>rRNA introns, odd ribosomes, and small enigmatic genomes across a large radiation of phyla.</title>
        <authorList>
            <person name="Brown C.T."/>
            <person name="Hug L.A."/>
            <person name="Thomas B.C."/>
            <person name="Sharon I."/>
            <person name="Castelle C.J."/>
            <person name="Singh A."/>
            <person name="Wilkins M.J."/>
            <person name="Williams K.H."/>
            <person name="Banfield J.F."/>
        </authorList>
    </citation>
    <scope>NUCLEOTIDE SEQUENCE [LARGE SCALE GENOMIC DNA]</scope>
</reference>
<dbReference type="GO" id="GO:0004814">
    <property type="term" value="F:arginine-tRNA ligase activity"/>
    <property type="evidence" value="ECO:0007669"/>
    <property type="project" value="UniProtKB-UniRule"/>
</dbReference>
<dbReference type="SUPFAM" id="SSF47323">
    <property type="entry name" value="Anticodon-binding domain of a subclass of class I aminoacyl-tRNA synthetases"/>
    <property type="match status" value="1"/>
</dbReference>
<dbReference type="InterPro" id="IPR014729">
    <property type="entry name" value="Rossmann-like_a/b/a_fold"/>
</dbReference>
<dbReference type="InterPro" id="IPR001278">
    <property type="entry name" value="Arg-tRNA-ligase"/>
</dbReference>
<feature type="domain" description="Arginyl tRNA synthetase N-terminal" evidence="12">
    <location>
        <begin position="4"/>
        <end position="80"/>
    </location>
</feature>
<evidence type="ECO:0000259" key="12">
    <source>
        <dbReference type="SMART" id="SM01016"/>
    </source>
</evidence>
<evidence type="ECO:0000256" key="1">
    <source>
        <dbReference type="ARBA" id="ARBA00005594"/>
    </source>
</evidence>
<gene>
    <name evidence="13" type="ORF">UX39_C0001G0005</name>
</gene>
<dbReference type="InterPro" id="IPR009080">
    <property type="entry name" value="tRNAsynth_Ia_anticodon-bd"/>
</dbReference>
<dbReference type="SMART" id="SM01016">
    <property type="entry name" value="Arg_tRNA_synt_N"/>
    <property type="match status" value="1"/>
</dbReference>
<dbReference type="SMART" id="SM00836">
    <property type="entry name" value="DALR_1"/>
    <property type="match status" value="1"/>
</dbReference>
<dbReference type="Gene3D" id="3.30.1360.70">
    <property type="entry name" value="Arginyl tRNA synthetase N-terminal domain"/>
    <property type="match status" value="1"/>
</dbReference>
<keyword evidence="7 10" id="KW-0030">Aminoacyl-tRNA synthetase</keyword>
<keyword evidence="6 10" id="KW-0648">Protein biosynthesis</keyword>
<accession>A0A0G1S256</accession>
<keyword evidence="4 10" id="KW-0547">Nucleotide-binding</keyword>
<dbReference type="NCBIfam" id="TIGR00456">
    <property type="entry name" value="argS"/>
    <property type="match status" value="1"/>
</dbReference>
<protein>
    <recommendedName>
        <fullName evidence="2 9">Arginine--tRNA ligase</fullName>
        <ecNumber evidence="2 9">6.1.1.19</ecNumber>
    </recommendedName>
</protein>
<organism evidence="13 14">
    <name type="scientific">Candidatus Magasanikbacteria bacterium GW2011_GWA2_46_17</name>
    <dbReference type="NCBI Taxonomy" id="1619042"/>
    <lineage>
        <taxon>Bacteria</taxon>
        <taxon>Candidatus Magasanikiibacteriota</taxon>
    </lineage>
</organism>
<evidence type="ECO:0000256" key="2">
    <source>
        <dbReference type="ARBA" id="ARBA00012837"/>
    </source>
</evidence>
<dbReference type="InterPro" id="IPR005148">
    <property type="entry name" value="Arg-tRNA-synth_N"/>
</dbReference>
<keyword evidence="3 10" id="KW-0436">Ligase</keyword>
<name>A0A0G1S256_9BACT</name>
<evidence type="ECO:0000259" key="11">
    <source>
        <dbReference type="SMART" id="SM00836"/>
    </source>
</evidence>
<sequence>MVELQIIEILKKFGVTGAIELTTPPNPGMGDLAFACFGLAKEWKMSSAAVAVKLKFKIEDLRLKIVERVETDGPYLNFYLNTSEVAKLVIGQIKKEGEKYGSTKIGKGKKVMIEYPSNNTHKEFHIGHFRNVCVGNLLVQLYKKTGHTVYPVNYLNDFGSHVAKCLWGLKKFHLNETSPENKQKWLGQIYAEASNYLKDHPEAQSEVAEVQKKLESEDKGLWPLFLETRQWSIDKFEELFGELSVYHEAVFYEKDLKQQGHKLVDELLKKGIAKVGEGGAIIVDLTPFKLDIALARKSDGAGLYLTSDLPLAKEKFKKFDVDESITITGQEQIFYFKQLFKVLELLGFKKKLTHISYGLVNLPEGKMSSRTGRVILYEDLRDSVYAKMYGETKERHAGEWDEEKIVDTAKSLCMAALKFDTQKHEAAKNIVFDIKEATSFEGFSGPYVLYVVARINSLLKKSKVINLKSKVSVANLRESEEKRLLLLMDNYGEVVEKALKEYNPSVIARYCFDLAQAFNDYYNKHSVLKAETQELISARLALAGSVSQILRDALDLLTIETVKEM</sequence>
<dbReference type="GO" id="GO:0005524">
    <property type="term" value="F:ATP binding"/>
    <property type="evidence" value="ECO:0007669"/>
    <property type="project" value="UniProtKB-KW"/>
</dbReference>
<feature type="domain" description="DALR anticodon binding" evidence="11">
    <location>
        <begin position="448"/>
        <end position="565"/>
    </location>
</feature>
<dbReference type="FunFam" id="1.10.730.10:FF:000006">
    <property type="entry name" value="Arginyl-tRNA synthetase 2, mitochondrial"/>
    <property type="match status" value="1"/>
</dbReference>
<keyword evidence="5 10" id="KW-0067">ATP-binding</keyword>
<dbReference type="SUPFAM" id="SSF52374">
    <property type="entry name" value="Nucleotidylyl transferase"/>
    <property type="match status" value="1"/>
</dbReference>
<proteinExistence type="inferred from homology"/>
<evidence type="ECO:0000256" key="7">
    <source>
        <dbReference type="ARBA" id="ARBA00023146"/>
    </source>
</evidence>
<dbReference type="InterPro" id="IPR035684">
    <property type="entry name" value="ArgRS_core"/>
</dbReference>
<evidence type="ECO:0000256" key="10">
    <source>
        <dbReference type="RuleBase" id="RU363038"/>
    </source>
</evidence>
<dbReference type="EMBL" id="LCMA01000001">
    <property type="protein sequence ID" value="KKU27285.1"/>
    <property type="molecule type" value="Genomic_DNA"/>
</dbReference>
<comment type="similarity">
    <text evidence="1 10">Belongs to the class-I aminoacyl-tRNA synthetase family.</text>
</comment>
<evidence type="ECO:0000256" key="5">
    <source>
        <dbReference type="ARBA" id="ARBA00022840"/>
    </source>
</evidence>
<evidence type="ECO:0000256" key="4">
    <source>
        <dbReference type="ARBA" id="ARBA00022741"/>
    </source>
</evidence>
<dbReference type="Gene3D" id="3.40.50.620">
    <property type="entry name" value="HUPs"/>
    <property type="match status" value="1"/>
</dbReference>
<evidence type="ECO:0000256" key="8">
    <source>
        <dbReference type="ARBA" id="ARBA00049339"/>
    </source>
</evidence>
<dbReference type="InterPro" id="IPR036695">
    <property type="entry name" value="Arg-tRNA-synth_N_sf"/>
</dbReference>
<dbReference type="AlphaFoldDB" id="A0A0G1S256"/>
<dbReference type="GO" id="GO:0005737">
    <property type="term" value="C:cytoplasm"/>
    <property type="evidence" value="ECO:0007669"/>
    <property type="project" value="UniProtKB-UniRule"/>
</dbReference>
<dbReference type="EC" id="6.1.1.19" evidence="2 9"/>
<evidence type="ECO:0000256" key="3">
    <source>
        <dbReference type="ARBA" id="ARBA00022598"/>
    </source>
</evidence>
<dbReference type="PANTHER" id="PTHR11956">
    <property type="entry name" value="ARGINYL-TRNA SYNTHETASE"/>
    <property type="match status" value="1"/>
</dbReference>
<comment type="caution">
    <text evidence="13">The sequence shown here is derived from an EMBL/GenBank/DDBJ whole genome shotgun (WGS) entry which is preliminary data.</text>
</comment>
<evidence type="ECO:0000256" key="9">
    <source>
        <dbReference type="NCBIfam" id="TIGR00456"/>
    </source>
</evidence>
<evidence type="ECO:0000256" key="6">
    <source>
        <dbReference type="ARBA" id="ARBA00022917"/>
    </source>
</evidence>
<evidence type="ECO:0000313" key="13">
    <source>
        <dbReference type="EMBL" id="KKU27285.1"/>
    </source>
</evidence>
<dbReference type="Proteomes" id="UP000034175">
    <property type="component" value="Unassembled WGS sequence"/>
</dbReference>
<dbReference type="Gene3D" id="1.10.730.10">
    <property type="entry name" value="Isoleucyl-tRNA Synthetase, Domain 1"/>
    <property type="match status" value="1"/>
</dbReference>
<dbReference type="PANTHER" id="PTHR11956:SF5">
    <property type="entry name" value="ARGININE--TRNA LIGASE, CYTOPLASMIC"/>
    <property type="match status" value="1"/>
</dbReference>
<dbReference type="Pfam" id="PF00750">
    <property type="entry name" value="tRNA-synt_1d"/>
    <property type="match status" value="1"/>
</dbReference>
<dbReference type="GO" id="GO:0006420">
    <property type="term" value="P:arginyl-tRNA aminoacylation"/>
    <property type="evidence" value="ECO:0007669"/>
    <property type="project" value="UniProtKB-UniRule"/>
</dbReference>
<dbReference type="InterPro" id="IPR008909">
    <property type="entry name" value="DALR_anticod-bd"/>
</dbReference>
<dbReference type="PRINTS" id="PR01038">
    <property type="entry name" value="TRNASYNTHARG"/>
</dbReference>
<dbReference type="Pfam" id="PF03485">
    <property type="entry name" value="Arg_tRNA_synt_N"/>
    <property type="match status" value="1"/>
</dbReference>
<dbReference type="Pfam" id="PF05746">
    <property type="entry name" value="DALR_1"/>
    <property type="match status" value="1"/>
</dbReference>
<comment type="catalytic activity">
    <reaction evidence="8">
        <text>tRNA(Arg) + L-arginine + ATP = L-arginyl-tRNA(Arg) + AMP + diphosphate</text>
        <dbReference type="Rhea" id="RHEA:20301"/>
        <dbReference type="Rhea" id="RHEA-COMP:9658"/>
        <dbReference type="Rhea" id="RHEA-COMP:9673"/>
        <dbReference type="ChEBI" id="CHEBI:30616"/>
        <dbReference type="ChEBI" id="CHEBI:32682"/>
        <dbReference type="ChEBI" id="CHEBI:33019"/>
        <dbReference type="ChEBI" id="CHEBI:78442"/>
        <dbReference type="ChEBI" id="CHEBI:78513"/>
        <dbReference type="ChEBI" id="CHEBI:456215"/>
        <dbReference type="EC" id="6.1.1.19"/>
    </reaction>
</comment>
<evidence type="ECO:0000313" key="14">
    <source>
        <dbReference type="Proteomes" id="UP000034175"/>
    </source>
</evidence>